<keyword evidence="2" id="KW-1185">Reference proteome</keyword>
<protein>
    <submittedName>
        <fullName evidence="1">Uncharacterized protein</fullName>
    </submittedName>
</protein>
<proteinExistence type="predicted"/>
<gene>
    <name evidence="1" type="ORF">CYMTET_7196</name>
</gene>
<sequence length="113" mass="13204">MPTCPRRSWSTGTSEGNDSYGNYVLISPWTSLSYVGKSSWNAVTSRARDHLMVTRDTTRKGGKKLYAWLRHYMIYNYVCVPVDYFPRKIEYDEAEKFLIRTTQHWDHSLNTAA</sequence>
<reference evidence="1 2" key="1">
    <citation type="journal article" date="2015" name="Genome Biol. Evol.">
        <title>Comparative Genomics of a Bacterivorous Green Alga Reveals Evolutionary Causalities and Consequences of Phago-Mixotrophic Mode of Nutrition.</title>
        <authorList>
            <person name="Burns J.A."/>
            <person name="Paasch A."/>
            <person name="Narechania A."/>
            <person name="Kim E."/>
        </authorList>
    </citation>
    <scope>NUCLEOTIDE SEQUENCE [LARGE SCALE GENOMIC DNA]</scope>
    <source>
        <strain evidence="1 2">PLY_AMNH</strain>
    </source>
</reference>
<dbReference type="InterPro" id="IPR035901">
    <property type="entry name" value="GIY-YIG_endonuc_sf"/>
</dbReference>
<dbReference type="Proteomes" id="UP001190700">
    <property type="component" value="Unassembled WGS sequence"/>
</dbReference>
<evidence type="ECO:0000313" key="2">
    <source>
        <dbReference type="Proteomes" id="UP001190700"/>
    </source>
</evidence>
<accession>A0AAE0LHB0</accession>
<name>A0AAE0LHB0_9CHLO</name>
<dbReference type="EMBL" id="LGRX02001934">
    <property type="protein sequence ID" value="KAK3285182.1"/>
    <property type="molecule type" value="Genomic_DNA"/>
</dbReference>
<dbReference type="SUPFAM" id="SSF82771">
    <property type="entry name" value="GIY-YIG endonuclease"/>
    <property type="match status" value="1"/>
</dbReference>
<organism evidence="1 2">
    <name type="scientific">Cymbomonas tetramitiformis</name>
    <dbReference type="NCBI Taxonomy" id="36881"/>
    <lineage>
        <taxon>Eukaryota</taxon>
        <taxon>Viridiplantae</taxon>
        <taxon>Chlorophyta</taxon>
        <taxon>Pyramimonadophyceae</taxon>
        <taxon>Pyramimonadales</taxon>
        <taxon>Pyramimonadaceae</taxon>
        <taxon>Cymbomonas</taxon>
    </lineage>
</organism>
<dbReference type="AlphaFoldDB" id="A0AAE0LHB0"/>
<evidence type="ECO:0000313" key="1">
    <source>
        <dbReference type="EMBL" id="KAK3285182.1"/>
    </source>
</evidence>
<comment type="caution">
    <text evidence="1">The sequence shown here is derived from an EMBL/GenBank/DDBJ whole genome shotgun (WGS) entry which is preliminary data.</text>
</comment>